<dbReference type="NCBIfam" id="NF038128">
    <property type="entry name" value="choice_anch_J"/>
    <property type="match status" value="1"/>
</dbReference>
<comment type="caution">
    <text evidence="2">The sequence shown here is derived from an EMBL/GenBank/DDBJ whole genome shotgun (WGS) entry which is preliminary data.</text>
</comment>
<sequence length="444" mass="47514">MPDTRLVDIEDPSNIVTIGNVVSQIDQSQNGTVTFDTPGEFMEGYVISSDEAGNFFEEIVIQDAPENPTVGIKVLIDNSPLFTTYEFGRRIFVNLDGLTAGISNGVPVIGIAGSGTNIEKIAPSQQEDFILRDDIVAEIVPTVVTPSDFATDKLNTYIVLDGAQFSDEDVANNRSFAAEATDQFDGLRFLQSCTDFFAPAVRLETSTFSDFKAASVPGGSGSVTAILSRDFEDDNFVIVVNGPADFDFDPNVRCDFDVVSCGLVGAAGATTILSENFETQSTGQIAQPAGWTNFIEAGTETWEVYSAGGTNASLGNSVRVGSFRSNDTSTISWLITPQIDFDAQTGEVFDFETSNSFADGSEMQVLYSADWDGTTAGITTATWEALADPAIVEDSEFFGNWVPSGFASLDCLTGTGYIAFKYEGSGDAGFDGTYELDNIRITSN</sequence>
<dbReference type="Proteomes" id="UP000029221">
    <property type="component" value="Unassembled WGS sequence"/>
</dbReference>
<accession>A0A090PXR7</accession>
<proteinExistence type="predicted"/>
<keyword evidence="3" id="KW-1185">Reference proteome</keyword>
<dbReference type="eggNOG" id="COG4085">
    <property type="taxonomic scope" value="Bacteria"/>
</dbReference>
<organism evidence="2 3">
    <name type="scientific">Nonlabens tegetincola</name>
    <dbReference type="NCBI Taxonomy" id="323273"/>
    <lineage>
        <taxon>Bacteria</taxon>
        <taxon>Pseudomonadati</taxon>
        <taxon>Bacteroidota</taxon>
        <taxon>Flavobacteriia</taxon>
        <taxon>Flavobacteriales</taxon>
        <taxon>Flavobacteriaceae</taxon>
        <taxon>Nonlabens</taxon>
    </lineage>
</organism>
<reference evidence="2" key="1">
    <citation type="journal article" date="2014" name="Genome Announc.">
        <title>Draft Genome Sequences of Marine Flavobacterium Nonlabens Strains NR17, NR24, NR27, NR32, NR33, and Ara13.</title>
        <authorList>
            <person name="Nakanishi M."/>
            <person name="Meirelles P."/>
            <person name="Suzuki R."/>
            <person name="Takatani N."/>
            <person name="Mino S."/>
            <person name="Suda W."/>
            <person name="Oshima K."/>
            <person name="Hattori M."/>
            <person name="Ohkuma M."/>
            <person name="Hosokawa M."/>
            <person name="Miyashita K."/>
            <person name="Thompson F.L."/>
            <person name="Niwa A."/>
            <person name="Sawabe T."/>
            <person name="Sawabe T."/>
        </authorList>
    </citation>
    <scope>NUCLEOTIDE SEQUENCE [LARGE SCALE GENOMIC DNA]</scope>
    <source>
        <strain evidence="2">JCM 19294</strain>
    </source>
</reference>
<dbReference type="Pfam" id="PF18942">
    <property type="entry name" value="DUF5689"/>
    <property type="match status" value="1"/>
</dbReference>
<evidence type="ECO:0000313" key="2">
    <source>
        <dbReference type="EMBL" id="GAK95644.1"/>
    </source>
</evidence>
<dbReference type="STRING" id="319236.BST91_12505"/>
<evidence type="ECO:0000313" key="3">
    <source>
        <dbReference type="Proteomes" id="UP000029221"/>
    </source>
</evidence>
<dbReference type="InterPro" id="IPR043744">
    <property type="entry name" value="DUF5689"/>
</dbReference>
<gene>
    <name evidence="2" type="ORF">JCM19294_2426</name>
</gene>
<feature type="domain" description="DUF5689" evidence="1">
    <location>
        <begin position="14"/>
        <end position="245"/>
    </location>
</feature>
<protein>
    <recommendedName>
        <fullName evidence="1">DUF5689 domain-containing protein</fullName>
    </recommendedName>
</protein>
<dbReference type="Gene3D" id="2.60.120.200">
    <property type="match status" value="1"/>
</dbReference>
<evidence type="ECO:0000259" key="1">
    <source>
        <dbReference type="Pfam" id="PF18942"/>
    </source>
</evidence>
<name>A0A090PXR7_9FLAO</name>
<dbReference type="AlphaFoldDB" id="A0A090PXR7"/>
<dbReference type="EMBL" id="BBML01000001">
    <property type="protein sequence ID" value="GAK95644.1"/>
    <property type="molecule type" value="Genomic_DNA"/>
</dbReference>
<dbReference type="RefSeq" id="WP_201770696.1">
    <property type="nucleotide sequence ID" value="NZ_BBML01000001.1"/>
</dbReference>